<feature type="compositionally biased region" description="Polar residues" evidence="8">
    <location>
        <begin position="1"/>
        <end position="11"/>
    </location>
</feature>
<dbReference type="PANTHER" id="PTHR45793:SF5">
    <property type="entry name" value="HOMEOTIC PROTEIN OCELLILESS"/>
    <property type="match status" value="1"/>
</dbReference>
<dbReference type="GO" id="GO:0000981">
    <property type="term" value="F:DNA-binding transcription factor activity, RNA polymerase II-specific"/>
    <property type="evidence" value="ECO:0007669"/>
    <property type="project" value="InterPro"/>
</dbReference>
<dbReference type="Pfam" id="PF24818">
    <property type="entry name" value="PH_TRF2_HOY1"/>
    <property type="match status" value="1"/>
</dbReference>
<organism evidence="10">
    <name type="scientific">Absidia glauca</name>
    <name type="common">Pin mould</name>
    <dbReference type="NCBI Taxonomy" id="4829"/>
    <lineage>
        <taxon>Eukaryota</taxon>
        <taxon>Fungi</taxon>
        <taxon>Fungi incertae sedis</taxon>
        <taxon>Mucoromycota</taxon>
        <taxon>Mucoromycotina</taxon>
        <taxon>Mucoromycetes</taxon>
        <taxon>Mucorales</taxon>
        <taxon>Cunninghamellaceae</taxon>
        <taxon>Absidia</taxon>
    </lineage>
</organism>
<keyword evidence="5 6" id="KW-0539">Nucleus</keyword>
<feature type="compositionally biased region" description="Polar residues" evidence="8">
    <location>
        <begin position="171"/>
        <end position="181"/>
    </location>
</feature>
<evidence type="ECO:0000256" key="6">
    <source>
        <dbReference type="PROSITE-ProRule" id="PRU00108"/>
    </source>
</evidence>
<evidence type="ECO:0000259" key="9">
    <source>
        <dbReference type="PROSITE" id="PS50071"/>
    </source>
</evidence>
<dbReference type="SUPFAM" id="SSF46689">
    <property type="entry name" value="Homeodomain-like"/>
    <property type="match status" value="1"/>
</dbReference>
<evidence type="ECO:0000256" key="4">
    <source>
        <dbReference type="ARBA" id="ARBA00023155"/>
    </source>
</evidence>
<dbReference type="EMBL" id="LT553525">
    <property type="protein sequence ID" value="SAM01273.1"/>
    <property type="molecule type" value="Genomic_DNA"/>
</dbReference>
<evidence type="ECO:0000256" key="2">
    <source>
        <dbReference type="ARBA" id="ARBA00022473"/>
    </source>
</evidence>
<feature type="compositionally biased region" description="Polar residues" evidence="8">
    <location>
        <begin position="231"/>
        <end position="251"/>
    </location>
</feature>
<dbReference type="InterPro" id="IPR009057">
    <property type="entry name" value="Homeodomain-like_sf"/>
</dbReference>
<dbReference type="GO" id="GO:0005634">
    <property type="term" value="C:nucleus"/>
    <property type="evidence" value="ECO:0007669"/>
    <property type="project" value="UniProtKB-SubCell"/>
</dbReference>
<dbReference type="OMA" id="CEYLTIG"/>
<accession>A0A163JR14</accession>
<dbReference type="PROSITE" id="PS50071">
    <property type="entry name" value="HOMEOBOX_2"/>
    <property type="match status" value="1"/>
</dbReference>
<proteinExistence type="predicted"/>
<evidence type="ECO:0000313" key="11">
    <source>
        <dbReference type="Proteomes" id="UP000078561"/>
    </source>
</evidence>
<dbReference type="AlphaFoldDB" id="A0A163JR14"/>
<reference evidence="10" key="1">
    <citation type="submission" date="2016-04" db="EMBL/GenBank/DDBJ databases">
        <authorList>
            <person name="Evans L.H."/>
            <person name="Alamgir A."/>
            <person name="Owens N."/>
            <person name="Weber N.D."/>
            <person name="Virtaneva K."/>
            <person name="Barbian K."/>
            <person name="Babar A."/>
            <person name="Rosenke K."/>
        </authorList>
    </citation>
    <scope>NUCLEOTIDE SEQUENCE [LARGE SCALE GENOMIC DNA]</scope>
    <source>
        <strain evidence="10">CBS 101.48</strain>
    </source>
</reference>
<dbReference type="STRING" id="4829.A0A163JR14"/>
<dbReference type="PROSITE" id="PS00027">
    <property type="entry name" value="HOMEOBOX_1"/>
    <property type="match status" value="1"/>
</dbReference>
<dbReference type="FunCoup" id="A0A163JR14">
    <property type="interactions" value="2"/>
</dbReference>
<feature type="compositionally biased region" description="Low complexity" evidence="8">
    <location>
        <begin position="12"/>
        <end position="24"/>
    </location>
</feature>
<comment type="subcellular location">
    <subcellularLocation>
        <location evidence="1 6 7">Nucleus</location>
    </subcellularLocation>
</comment>
<dbReference type="GO" id="GO:0000978">
    <property type="term" value="F:RNA polymerase II cis-regulatory region sequence-specific DNA binding"/>
    <property type="evidence" value="ECO:0007669"/>
    <property type="project" value="TreeGrafter"/>
</dbReference>
<dbReference type="SMART" id="SM00389">
    <property type="entry name" value="HOX"/>
    <property type="match status" value="1"/>
</dbReference>
<feature type="compositionally biased region" description="Polar residues" evidence="8">
    <location>
        <begin position="127"/>
        <end position="139"/>
    </location>
</feature>
<dbReference type="CDD" id="cd00086">
    <property type="entry name" value="homeodomain"/>
    <property type="match status" value="1"/>
</dbReference>
<feature type="domain" description="Homeobox" evidence="9">
    <location>
        <begin position="35"/>
        <end position="95"/>
    </location>
</feature>
<dbReference type="Pfam" id="PF00046">
    <property type="entry name" value="Homeodomain"/>
    <property type="match status" value="1"/>
</dbReference>
<name>A0A163JR14_ABSGL</name>
<dbReference type="InterPro" id="IPR017970">
    <property type="entry name" value="Homeobox_CS"/>
</dbReference>
<dbReference type="InParanoid" id="A0A163JR14"/>
<dbReference type="Proteomes" id="UP000078561">
    <property type="component" value="Unassembled WGS sequence"/>
</dbReference>
<keyword evidence="4 6" id="KW-0371">Homeobox</keyword>
<evidence type="ECO:0000256" key="7">
    <source>
        <dbReference type="RuleBase" id="RU000682"/>
    </source>
</evidence>
<feature type="region of interest" description="Disordered" evidence="8">
    <location>
        <begin position="171"/>
        <end position="252"/>
    </location>
</feature>
<feature type="compositionally biased region" description="Basic and acidic residues" evidence="8">
    <location>
        <begin position="26"/>
        <end position="37"/>
    </location>
</feature>
<feature type="DNA-binding region" description="Homeobox" evidence="6">
    <location>
        <begin position="37"/>
        <end position="96"/>
    </location>
</feature>
<keyword evidence="11" id="KW-1185">Reference proteome</keyword>
<dbReference type="InterPro" id="IPR057939">
    <property type="entry name" value="TRF2_HOY1_PH"/>
</dbReference>
<evidence type="ECO:0000256" key="5">
    <source>
        <dbReference type="ARBA" id="ARBA00023242"/>
    </source>
</evidence>
<sequence>MMMTSATLIPSQQQQQQQQQQLQEQEQEHNLHHDDPHSKKRTRVTPTQLAILEDTFSVSATPDSKMRKHLAQKLQMPERSIQIWFQNRRAKVKMLQRRALLREEQDMARAKLYAEAAAAAANGATGGTPSHTGSTNANISTPSPSTANSPSSYWYGPTSILSYPHHQTTKIPIQRSWSSDPAPSPLGRHPYQHQQQHHHHHQQQFQHLPQHHSTQNFYPHQQNLHQPHQPSNLSSSSMYGNTTTSNPSSSFDGALIGEAKESFYHGDISPSPTPHPMGELDTMKPFDGATFTSSMTTPTTSNVTAGVINVNAVTIGTWHRMKINQQDLLCCFQFSERTFEWHIRDSNYHFKMVISFDIVTSLDIAILDNGIFAQMDMELNEPPLFYMENMDDLTWTQCSDFTEGMQATCHLHHTLRGLASDLKQELLGMISMDQHLCQVIRFPMIPPTIDLPLGVASTAPFISSHDPTALTYDNDVASLDPSSLMSWRHQSLPIMDDFEWSHPSTNF</sequence>
<dbReference type="Gene3D" id="1.10.10.60">
    <property type="entry name" value="Homeodomain-like"/>
    <property type="match status" value="1"/>
</dbReference>
<gene>
    <name evidence="10" type="primary">ABSGL_07014.1 scaffold 8715</name>
</gene>
<feature type="region of interest" description="Disordered" evidence="8">
    <location>
        <begin position="122"/>
        <end position="150"/>
    </location>
</feature>
<feature type="compositionally biased region" description="Low complexity" evidence="8">
    <location>
        <begin position="203"/>
        <end position="212"/>
    </location>
</feature>
<protein>
    <recommendedName>
        <fullName evidence="9">Homeobox domain-containing protein</fullName>
    </recommendedName>
</protein>
<feature type="compositionally biased region" description="Low complexity" evidence="8">
    <location>
        <begin position="140"/>
        <end position="150"/>
    </location>
</feature>
<feature type="compositionally biased region" description="Low complexity" evidence="8">
    <location>
        <begin position="219"/>
        <end position="230"/>
    </location>
</feature>
<dbReference type="OrthoDB" id="6159439at2759"/>
<dbReference type="PANTHER" id="PTHR45793">
    <property type="entry name" value="HOMEOBOX PROTEIN"/>
    <property type="match status" value="1"/>
</dbReference>
<evidence type="ECO:0000313" key="10">
    <source>
        <dbReference type="EMBL" id="SAM01273.1"/>
    </source>
</evidence>
<feature type="region of interest" description="Disordered" evidence="8">
    <location>
        <begin position="1"/>
        <end position="43"/>
    </location>
</feature>
<keyword evidence="3 6" id="KW-0238">DNA-binding</keyword>
<dbReference type="InterPro" id="IPR001356">
    <property type="entry name" value="HD"/>
</dbReference>
<evidence type="ECO:0000256" key="1">
    <source>
        <dbReference type="ARBA" id="ARBA00004123"/>
    </source>
</evidence>
<keyword evidence="2" id="KW-0217">Developmental protein</keyword>
<evidence type="ECO:0000256" key="8">
    <source>
        <dbReference type="SAM" id="MobiDB-lite"/>
    </source>
</evidence>
<evidence type="ECO:0000256" key="3">
    <source>
        <dbReference type="ARBA" id="ARBA00023125"/>
    </source>
</evidence>